<sequence length="123" mass="13378">MLLASTLIPSSLSCSHKSRVILMITMSNPTPNRAVITVFAQTQFLPNANVRIGQKTATQLAKGVFVRGYGLLGVDVSMKLTHAMTNVPAPPKKLPKLMIATTKQAFFLCVYACMHANITIVYI</sequence>
<evidence type="ECO:0000313" key="1">
    <source>
        <dbReference type="EMBL" id="ACU19322.1"/>
    </source>
</evidence>
<proteinExistence type="evidence at transcript level"/>
<accession>C6TBX0</accession>
<name>C6TBX0_SOYBN</name>
<reference evidence="1" key="1">
    <citation type="submission" date="2009-08" db="EMBL/GenBank/DDBJ databases">
        <authorList>
            <person name="Cheung F."/>
            <person name="Xiao Y."/>
            <person name="Chan A."/>
            <person name="Moskal W."/>
            <person name="Town C.D."/>
        </authorList>
    </citation>
    <scope>NUCLEOTIDE SEQUENCE</scope>
</reference>
<dbReference type="EMBL" id="BT095044">
    <property type="protein sequence ID" value="ACU19322.1"/>
    <property type="molecule type" value="mRNA"/>
</dbReference>
<organism evidence="1">
    <name type="scientific">Glycine max</name>
    <name type="common">Soybean</name>
    <name type="synonym">Glycine hispida</name>
    <dbReference type="NCBI Taxonomy" id="3847"/>
    <lineage>
        <taxon>Eukaryota</taxon>
        <taxon>Viridiplantae</taxon>
        <taxon>Streptophyta</taxon>
        <taxon>Embryophyta</taxon>
        <taxon>Tracheophyta</taxon>
        <taxon>Spermatophyta</taxon>
        <taxon>Magnoliopsida</taxon>
        <taxon>eudicotyledons</taxon>
        <taxon>Gunneridae</taxon>
        <taxon>Pentapetalae</taxon>
        <taxon>rosids</taxon>
        <taxon>fabids</taxon>
        <taxon>Fabales</taxon>
        <taxon>Fabaceae</taxon>
        <taxon>Papilionoideae</taxon>
        <taxon>50 kb inversion clade</taxon>
        <taxon>NPAAA clade</taxon>
        <taxon>indigoferoid/millettioid clade</taxon>
        <taxon>Phaseoleae</taxon>
        <taxon>Glycine</taxon>
        <taxon>Glycine subgen. Soja</taxon>
    </lineage>
</organism>
<dbReference type="AlphaFoldDB" id="C6TBX0"/>
<protein>
    <submittedName>
        <fullName evidence="1">Uncharacterized protein</fullName>
    </submittedName>
</protein>